<dbReference type="GO" id="GO:0006782">
    <property type="term" value="P:protoporphyrinogen IX biosynthetic process"/>
    <property type="evidence" value="ECO:0007669"/>
    <property type="project" value="UniProtKB-UniPathway"/>
</dbReference>
<evidence type="ECO:0000256" key="8">
    <source>
        <dbReference type="RuleBase" id="RU000584"/>
    </source>
</evidence>
<gene>
    <name evidence="12" type="ORF">OT_ostta11g00690</name>
</gene>
<comment type="pathway">
    <text evidence="1 8">Porphyrin-containing compound metabolism; protoporphyrin-IX biosynthesis; 5-aminolevulinate from L-glutamyl-tRNA(Glu): step 1/2.</text>
</comment>
<dbReference type="RefSeq" id="XP_022839898.1">
    <property type="nucleotide sequence ID" value="XM_022982955.1"/>
</dbReference>
<dbReference type="InterPro" id="IPR015896">
    <property type="entry name" value="4pyrrol_synth_GluRdtase_dimer"/>
</dbReference>
<keyword evidence="6 8" id="KW-0627">Porphyrin biosynthesis</keyword>
<dbReference type="InterPro" id="IPR015895">
    <property type="entry name" value="4pyrrol_synth_GluRdtase_N"/>
</dbReference>
<evidence type="ECO:0000259" key="11">
    <source>
        <dbReference type="Pfam" id="PF05201"/>
    </source>
</evidence>
<comment type="similarity">
    <text evidence="2 8">Belongs to the glutamyl-tRNA reductase family.</text>
</comment>
<keyword evidence="13" id="KW-1185">Reference proteome</keyword>
<evidence type="ECO:0000256" key="3">
    <source>
        <dbReference type="ARBA" id="ARBA00012970"/>
    </source>
</evidence>
<keyword evidence="4 8" id="KW-0521">NADP</keyword>
<evidence type="ECO:0000256" key="2">
    <source>
        <dbReference type="ARBA" id="ARBA00005916"/>
    </source>
</evidence>
<dbReference type="EC" id="1.2.1.70" evidence="3 8"/>
<comment type="catalytic activity">
    <reaction evidence="7 8">
        <text>(S)-4-amino-5-oxopentanoate + tRNA(Glu) + NADP(+) = L-glutamyl-tRNA(Glu) + NADPH + H(+)</text>
        <dbReference type="Rhea" id="RHEA:12344"/>
        <dbReference type="Rhea" id="RHEA-COMP:9663"/>
        <dbReference type="Rhea" id="RHEA-COMP:9680"/>
        <dbReference type="ChEBI" id="CHEBI:15378"/>
        <dbReference type="ChEBI" id="CHEBI:57501"/>
        <dbReference type="ChEBI" id="CHEBI:57783"/>
        <dbReference type="ChEBI" id="CHEBI:58349"/>
        <dbReference type="ChEBI" id="CHEBI:78442"/>
        <dbReference type="ChEBI" id="CHEBI:78520"/>
        <dbReference type="EC" id="1.2.1.70"/>
    </reaction>
</comment>
<proteinExistence type="inferred from homology"/>
<evidence type="ECO:0000256" key="4">
    <source>
        <dbReference type="ARBA" id="ARBA00022857"/>
    </source>
</evidence>
<dbReference type="InParanoid" id="A0A090M5M5"/>
<dbReference type="OrthoDB" id="424281at2759"/>
<dbReference type="InterPro" id="IPR036291">
    <property type="entry name" value="NAD(P)-bd_dom_sf"/>
</dbReference>
<reference evidence="12 13" key="2">
    <citation type="journal article" date="2014" name="BMC Genomics">
        <title>An improved genome of the model marine alga Ostreococcus tauri unfolds by assessing Illumina de novo assemblies.</title>
        <authorList>
            <person name="Blanc-Mathieu R."/>
            <person name="Verhelst B."/>
            <person name="Derelle E."/>
            <person name="Rombauts S."/>
            <person name="Bouget F.Y."/>
            <person name="Carre I."/>
            <person name="Chateau A."/>
            <person name="Eyre-Walker A."/>
            <person name="Grimsley N."/>
            <person name="Moreau H."/>
            <person name="Piegu B."/>
            <person name="Rivals E."/>
            <person name="Schackwitz W."/>
            <person name="Van de Peer Y."/>
            <person name="Piganeau G."/>
        </authorList>
    </citation>
    <scope>NUCLEOTIDE SEQUENCE [LARGE SCALE GENOMIC DNA]</scope>
    <source>
        <strain evidence="13">OTTH 0595 / CCAP 157/2 / RCC745</strain>
    </source>
</reference>
<feature type="domain" description="Tetrapyrrole biosynthesis glutamyl-tRNA reductase dimerisation" evidence="9">
    <location>
        <begin position="421"/>
        <end position="525"/>
    </location>
</feature>
<dbReference type="PROSITE" id="PS00747">
    <property type="entry name" value="GLUTR"/>
    <property type="match status" value="1"/>
</dbReference>
<dbReference type="SUPFAM" id="SSF51735">
    <property type="entry name" value="NAD(P)-binding Rossmann-fold domains"/>
    <property type="match status" value="1"/>
</dbReference>
<dbReference type="InterPro" id="IPR006151">
    <property type="entry name" value="Shikm_DH/Glu-tRNA_Rdtase"/>
</dbReference>
<feature type="domain" description="Glutamyl-tRNA reductase N-terminal" evidence="11">
    <location>
        <begin position="100"/>
        <end position="250"/>
    </location>
</feature>
<evidence type="ECO:0000256" key="6">
    <source>
        <dbReference type="ARBA" id="ARBA00023244"/>
    </source>
</evidence>
<dbReference type="CDD" id="cd05213">
    <property type="entry name" value="NAD_bind_Glutamyl_tRNA_reduct"/>
    <property type="match status" value="1"/>
</dbReference>
<keyword evidence="5 8" id="KW-0560">Oxidoreductase</keyword>
<dbReference type="Gene3D" id="3.40.50.720">
    <property type="entry name" value="NAD(P)-binding Rossmann-like Domain"/>
    <property type="match status" value="1"/>
</dbReference>
<dbReference type="GO" id="GO:0008883">
    <property type="term" value="F:glutamyl-tRNA reductase activity"/>
    <property type="evidence" value="ECO:0007669"/>
    <property type="project" value="UniProtKB-EC"/>
</dbReference>
<evidence type="ECO:0000313" key="13">
    <source>
        <dbReference type="Proteomes" id="UP000009170"/>
    </source>
</evidence>
<protein>
    <recommendedName>
        <fullName evidence="3 8">Glutamyl-tRNA reductase</fullName>
        <ecNumber evidence="3 8">1.2.1.70</ecNumber>
    </recommendedName>
</protein>
<dbReference type="NCBIfam" id="TIGR01035">
    <property type="entry name" value="hemA"/>
    <property type="match status" value="1"/>
</dbReference>
<dbReference type="Pfam" id="PF00745">
    <property type="entry name" value="GlutR_dimer"/>
    <property type="match status" value="1"/>
</dbReference>
<accession>A0A090M5M5</accession>
<evidence type="ECO:0000259" key="9">
    <source>
        <dbReference type="Pfam" id="PF00745"/>
    </source>
</evidence>
<dbReference type="STRING" id="70448.A0A090M5M5"/>
<dbReference type="Pfam" id="PF01488">
    <property type="entry name" value="Shikimate_DH"/>
    <property type="match status" value="1"/>
</dbReference>
<dbReference type="Gene3D" id="3.30.460.30">
    <property type="entry name" value="Glutamyl-tRNA reductase, N-terminal domain"/>
    <property type="match status" value="1"/>
</dbReference>
<feature type="domain" description="Quinate/shikimate 5-dehydrogenase/glutamyl-tRNA reductase" evidence="10">
    <location>
        <begin position="272"/>
        <end position="406"/>
    </location>
</feature>
<dbReference type="AlphaFoldDB" id="A0A090M5M5"/>
<dbReference type="GeneID" id="9835815"/>
<dbReference type="SUPFAM" id="SSF69742">
    <property type="entry name" value="Glutamyl tRNA-reductase catalytic, N-terminal domain"/>
    <property type="match status" value="1"/>
</dbReference>
<evidence type="ECO:0000256" key="5">
    <source>
        <dbReference type="ARBA" id="ARBA00023002"/>
    </source>
</evidence>
<dbReference type="InterPro" id="IPR018214">
    <property type="entry name" value="GluRdtase_CS"/>
</dbReference>
<dbReference type="KEGG" id="ota:OT_ostta11g00690"/>
<sequence length="530" mass="57685">MATCGASSSAVCARASVRDRTRSLKSFKRNATLRLRAVVDSENEASSAAGKNAPSRPAELQLRPAGVSDAVVDSQKALEALARLGGNPYESERKSSIVTIGLSIHSCPVEIREKMAVPAEAWNEAVAELCSYPHIEEAGILSTCNRMEIYVVALSYERGLKEVEEWMVKYSGVDLESLRNHLFVLKDRESTAHLLKVSGGLDSVVMGEGQILAQVKNVFAMGEGVPSFGRHLTGLFKAAITAGKRVRSETSIASGAVSVSSAAAELVQLKLPSQSFEGVKVLIVGAGTMSKLLVKHLASKRCTEMTIVNRTRPRAEALAEEFPEVNMRIELMDQFLPLASEHDVIFTASSAVDPIISKKDLAAFPVCGEVVGGKRRLVDIAVPRNVDANCTEDPNTVVYNVDDLKELAELNKAKREQAALEAQALLQEEQRNFEAWRDSLETVPTIKRLRQKAEDLRQAELDKAMSKLGDGLTNKQKKAVEELSRGIVNKLLHGPMAALRSDGSDPTAVAMTLVNMHALERMFDLRNVKE</sequence>
<evidence type="ECO:0000256" key="1">
    <source>
        <dbReference type="ARBA" id="ARBA00005059"/>
    </source>
</evidence>
<dbReference type="FunCoup" id="A0A090M5M5">
    <property type="interactions" value="352"/>
</dbReference>
<dbReference type="InterPro" id="IPR036343">
    <property type="entry name" value="GluRdtase_N_sf"/>
</dbReference>
<dbReference type="UniPathway" id="UPA00251">
    <property type="reaction ID" value="UER00316"/>
</dbReference>
<dbReference type="GO" id="GO:0050661">
    <property type="term" value="F:NADP binding"/>
    <property type="evidence" value="ECO:0007669"/>
    <property type="project" value="InterPro"/>
</dbReference>
<dbReference type="FunFam" id="3.30.460.30:FF:000001">
    <property type="entry name" value="Glutamyl-tRNA reductase"/>
    <property type="match status" value="1"/>
</dbReference>
<dbReference type="PANTHER" id="PTHR43120:SF1">
    <property type="entry name" value="GLUTAMYL-TRNA REDUCTASE 1, CHLOROPLASTIC"/>
    <property type="match status" value="1"/>
</dbReference>
<organism evidence="12 13">
    <name type="scientific">Ostreococcus tauri</name>
    <name type="common">Marine green alga</name>
    <dbReference type="NCBI Taxonomy" id="70448"/>
    <lineage>
        <taxon>Eukaryota</taxon>
        <taxon>Viridiplantae</taxon>
        <taxon>Chlorophyta</taxon>
        <taxon>Mamiellophyceae</taxon>
        <taxon>Mamiellales</taxon>
        <taxon>Bathycoccaceae</taxon>
        <taxon>Ostreococcus</taxon>
    </lineage>
</organism>
<dbReference type="PANTHER" id="PTHR43120">
    <property type="entry name" value="GLUTAMYL-TRNA REDUCTASE 1, CHLOROPLASTIC"/>
    <property type="match status" value="1"/>
</dbReference>
<reference evidence="13" key="1">
    <citation type="journal article" date="2006" name="Proc. Natl. Acad. Sci. U.S.A.">
        <title>Genome analysis of the smallest free-living eukaryote Ostreococcus tauri unveils many unique features.</title>
        <authorList>
            <person name="Derelle E."/>
            <person name="Ferraz C."/>
            <person name="Rombauts S."/>
            <person name="Rouze P."/>
            <person name="Worden A.Z."/>
            <person name="Robbens S."/>
            <person name="Partensky F."/>
            <person name="Degroeve S."/>
            <person name="Echeynie S."/>
            <person name="Cooke R."/>
            <person name="Saeys Y."/>
            <person name="Wuyts J."/>
            <person name="Jabbari K."/>
            <person name="Bowler C."/>
            <person name="Panaud O."/>
            <person name="Piegu B."/>
            <person name="Ball S.G."/>
            <person name="Ral J.-P."/>
            <person name="Bouget F.-Y."/>
            <person name="Piganeau G."/>
            <person name="De Baets B."/>
            <person name="Picard A."/>
            <person name="Delseny M."/>
            <person name="Demaille J."/>
            <person name="Van de Peer Y."/>
            <person name="Moreau H."/>
        </authorList>
    </citation>
    <scope>NUCLEOTIDE SEQUENCE [LARGE SCALE GENOMIC DNA]</scope>
    <source>
        <strain evidence="13">OTTH 0595 / CCAP 157/2 / RCC745</strain>
    </source>
</reference>
<name>A0A090M5M5_OSTTA</name>
<dbReference type="Pfam" id="PF05201">
    <property type="entry name" value="GlutR_N"/>
    <property type="match status" value="1"/>
</dbReference>
<evidence type="ECO:0000256" key="7">
    <source>
        <dbReference type="ARBA" id="ARBA00047464"/>
    </source>
</evidence>
<dbReference type="EMBL" id="CAID01000011">
    <property type="protein sequence ID" value="CEF99550.1"/>
    <property type="molecule type" value="Genomic_DNA"/>
</dbReference>
<dbReference type="FunFam" id="3.40.50.720:FF:000031">
    <property type="entry name" value="Glutamyl-tRNA reductase"/>
    <property type="match status" value="1"/>
</dbReference>
<dbReference type="Proteomes" id="UP000009170">
    <property type="component" value="Unassembled WGS sequence"/>
</dbReference>
<evidence type="ECO:0000313" key="12">
    <source>
        <dbReference type="EMBL" id="CEF99550.1"/>
    </source>
</evidence>
<comment type="caution">
    <text evidence="12">The sequence shown here is derived from an EMBL/GenBank/DDBJ whole genome shotgun (WGS) entry which is preliminary data.</text>
</comment>
<dbReference type="InterPro" id="IPR000343">
    <property type="entry name" value="4pyrrol_synth_GluRdtase"/>
</dbReference>
<dbReference type="HAMAP" id="MF_00087">
    <property type="entry name" value="Glu_tRNA_reductase"/>
    <property type="match status" value="1"/>
</dbReference>
<evidence type="ECO:0000259" key="10">
    <source>
        <dbReference type="Pfam" id="PF01488"/>
    </source>
</evidence>